<dbReference type="AlphaFoldDB" id="A0A8S2UUJ5"/>
<evidence type="ECO:0000313" key="1">
    <source>
        <dbReference type="EMBL" id="CAF4229437.1"/>
    </source>
</evidence>
<gene>
    <name evidence="1" type="ORF">BYL167_LOCUS24719</name>
    <name evidence="2" type="ORF">GIL414_LOCUS28031</name>
</gene>
<protein>
    <submittedName>
        <fullName evidence="2">Uncharacterized protein</fullName>
    </submittedName>
</protein>
<name>A0A8S2UUJ5_9BILA</name>
<evidence type="ECO:0000313" key="2">
    <source>
        <dbReference type="EMBL" id="CAF4352158.1"/>
    </source>
</evidence>
<sequence length="74" mass="8658">SVVIEIKGDCAIVGKRIAQEHGYRYIRQIFDGFCEIEEDPLSENHKRYRRAIEQGIDPVEMLLNHEHVLSFVFV</sequence>
<accession>A0A8S2UUJ5</accession>
<reference evidence="2" key="1">
    <citation type="submission" date="2021-02" db="EMBL/GenBank/DDBJ databases">
        <authorList>
            <person name="Nowell W R."/>
        </authorList>
    </citation>
    <scope>NUCLEOTIDE SEQUENCE</scope>
</reference>
<dbReference type="Proteomes" id="UP000681967">
    <property type="component" value="Unassembled WGS sequence"/>
</dbReference>
<proteinExistence type="predicted"/>
<dbReference type="EMBL" id="CAJOBH010022424">
    <property type="protein sequence ID" value="CAF4229437.1"/>
    <property type="molecule type" value="Genomic_DNA"/>
</dbReference>
<comment type="caution">
    <text evidence="2">The sequence shown here is derived from an EMBL/GenBank/DDBJ whole genome shotgun (WGS) entry which is preliminary data.</text>
</comment>
<organism evidence="2 3">
    <name type="scientific">Rotaria magnacalcarata</name>
    <dbReference type="NCBI Taxonomy" id="392030"/>
    <lineage>
        <taxon>Eukaryota</taxon>
        <taxon>Metazoa</taxon>
        <taxon>Spiralia</taxon>
        <taxon>Gnathifera</taxon>
        <taxon>Rotifera</taxon>
        <taxon>Eurotatoria</taxon>
        <taxon>Bdelloidea</taxon>
        <taxon>Philodinida</taxon>
        <taxon>Philodinidae</taxon>
        <taxon>Rotaria</taxon>
    </lineage>
</organism>
<feature type="non-terminal residue" evidence="2">
    <location>
        <position position="1"/>
    </location>
</feature>
<evidence type="ECO:0000313" key="3">
    <source>
        <dbReference type="Proteomes" id="UP000681720"/>
    </source>
</evidence>
<dbReference type="Proteomes" id="UP000681720">
    <property type="component" value="Unassembled WGS sequence"/>
</dbReference>
<dbReference type="EMBL" id="CAJOBJ010046422">
    <property type="protein sequence ID" value="CAF4352158.1"/>
    <property type="molecule type" value="Genomic_DNA"/>
</dbReference>